<evidence type="ECO:0000313" key="3">
    <source>
        <dbReference type="Proteomes" id="UP000694382"/>
    </source>
</evidence>
<proteinExistence type="predicted"/>
<feature type="compositionally biased region" description="Basic and acidic residues" evidence="1">
    <location>
        <begin position="112"/>
        <end position="124"/>
    </location>
</feature>
<feature type="compositionally biased region" description="Pro residues" evidence="1">
    <location>
        <begin position="94"/>
        <end position="108"/>
    </location>
</feature>
<dbReference type="AlphaFoldDB" id="A0A8U8B4M9"/>
<accession>A0A8U8B4M9</accession>
<feature type="compositionally biased region" description="Basic and acidic residues" evidence="1">
    <location>
        <begin position="167"/>
        <end position="182"/>
    </location>
</feature>
<evidence type="ECO:0000256" key="1">
    <source>
        <dbReference type="SAM" id="MobiDB-lite"/>
    </source>
</evidence>
<dbReference type="Ensembl" id="ENSCPVT00000026314.1">
    <property type="protein sequence ID" value="ENSCPVP00000024919.1"/>
    <property type="gene ID" value="ENSCPVG00000017485.1"/>
</dbReference>
<dbReference type="Proteomes" id="UP000694382">
    <property type="component" value="Unassembled WGS sequence"/>
</dbReference>
<sequence length="241" mass="24903">CSGGAGSVRGSNFGVCLQVIVMSSHETIRVLEVGVDGDPKTAGEGAGGSPAQGGPPGVEDAPASTPSSSGGEAAGERPPRTLPFPSRDRSRCPPGLPFPGSVPVPPGSPLDRSPRVSPSRDHSRFPPSLSFPGSFPAVPPGLSYPGSFPVLPESPIPGIIPGAPRSPLDRSPRVSPSRDHSRFSPSLPFPGSFPAVPRVSPGSFPRVAPSWNRSRFPPGFSLPGSFPAVSRDLFKKIWILI</sequence>
<keyword evidence="3" id="KW-1185">Reference proteome</keyword>
<protein>
    <submittedName>
        <fullName evidence="2">Uncharacterized protein</fullName>
    </submittedName>
</protein>
<feature type="compositionally biased region" description="Gly residues" evidence="1">
    <location>
        <begin position="44"/>
        <end position="56"/>
    </location>
</feature>
<name>A0A8U8B4M9_GEOPR</name>
<feature type="region of interest" description="Disordered" evidence="1">
    <location>
        <begin position="154"/>
        <end position="186"/>
    </location>
</feature>
<evidence type="ECO:0000313" key="2">
    <source>
        <dbReference type="Ensembl" id="ENSCPVP00000024919.1"/>
    </source>
</evidence>
<reference evidence="2" key="2">
    <citation type="submission" date="2025-09" db="UniProtKB">
        <authorList>
            <consortium name="Ensembl"/>
        </authorList>
    </citation>
    <scope>IDENTIFICATION</scope>
</reference>
<feature type="region of interest" description="Disordered" evidence="1">
    <location>
        <begin position="33"/>
        <end position="128"/>
    </location>
</feature>
<reference evidence="2" key="1">
    <citation type="submission" date="2025-08" db="UniProtKB">
        <authorList>
            <consortium name="Ensembl"/>
        </authorList>
    </citation>
    <scope>IDENTIFICATION</scope>
</reference>
<organism evidence="2 3">
    <name type="scientific">Geospiza parvula</name>
    <name type="common">Small tree-finch</name>
    <name type="synonym">Camarhynchus parvulus</name>
    <dbReference type="NCBI Taxonomy" id="87175"/>
    <lineage>
        <taxon>Eukaryota</taxon>
        <taxon>Metazoa</taxon>
        <taxon>Chordata</taxon>
        <taxon>Craniata</taxon>
        <taxon>Vertebrata</taxon>
        <taxon>Euteleostomi</taxon>
        <taxon>Archelosauria</taxon>
        <taxon>Archosauria</taxon>
        <taxon>Dinosauria</taxon>
        <taxon>Saurischia</taxon>
        <taxon>Theropoda</taxon>
        <taxon>Coelurosauria</taxon>
        <taxon>Aves</taxon>
        <taxon>Neognathae</taxon>
        <taxon>Neoaves</taxon>
        <taxon>Telluraves</taxon>
        <taxon>Australaves</taxon>
        <taxon>Passeriformes</taxon>
        <taxon>Thraupidae</taxon>
        <taxon>Camarhynchus</taxon>
    </lineage>
</organism>